<name>A0A1D3D0K5_9EIME</name>
<dbReference type="VEuPathDB" id="ToxoDB:cyc_03819"/>
<dbReference type="EMBL" id="JROU02001252">
    <property type="protein sequence ID" value="OEH76986.1"/>
    <property type="molecule type" value="Genomic_DNA"/>
</dbReference>
<accession>A0A1D3D0K5</accession>
<evidence type="ECO:0000313" key="2">
    <source>
        <dbReference type="EMBL" id="OEH76986.1"/>
    </source>
</evidence>
<dbReference type="VEuPathDB" id="ToxoDB:LOC34620449"/>
<dbReference type="GO" id="GO:0051539">
    <property type="term" value="F:4 iron, 4 sulfur cluster binding"/>
    <property type="evidence" value="ECO:0007669"/>
    <property type="project" value="TreeGrafter"/>
</dbReference>
<gene>
    <name evidence="2" type="ORF">cyc_03819</name>
</gene>
<comment type="caution">
    <text evidence="2">The sequence shown here is derived from an EMBL/GenBank/DDBJ whole genome shotgun (WGS) entry which is preliminary data.</text>
</comment>
<dbReference type="PANTHER" id="PTHR13932">
    <property type="entry name" value="COPROPORPHYRINIGEN III OXIDASE"/>
    <property type="match status" value="1"/>
</dbReference>
<dbReference type="AlphaFoldDB" id="A0A1D3D0K5"/>
<keyword evidence="3" id="KW-1185">Reference proteome</keyword>
<sequence length="403" mass="44320">MQSEFEAFLLPHKRVVQQLQQQLRRQQGQKPQSGGSLTEMPPSPPLITDLQETMLPALLPIVALNATSRSSSSSRAIFRLPDPQVEAPHAQGRTAAAAPATRLLRSVYFGGGTPSLMPPDMLQQLLQRIKLFEKDFLQVLQQQHLLREALQQRKQPRCHSQTQYIQSQPCAEEPEVSIEIYPGTLDAARLSAYLSAGVTRFSLGVQTLHEPTLQPEGLHDPLQEAPPGGVASSWRALAVSNSWCGDTTSTAYKLDGASSFLQRPDVAEIQVGISASSPFSASDGDAAVDTSLLAELKGQELQLQETDTPQHYRLMIHPFETQQQGVISRVARLLYALERHGCHSRSTLSCSLVLLPPHGLLLSDALIRDIFLRLDENAKEIDNFTCPFRYACCTTVPSVGGCW</sequence>
<dbReference type="SUPFAM" id="SSF102114">
    <property type="entry name" value="Radical SAM enzymes"/>
    <property type="match status" value="1"/>
</dbReference>
<evidence type="ECO:0000256" key="1">
    <source>
        <dbReference type="SAM" id="MobiDB-lite"/>
    </source>
</evidence>
<dbReference type="InterPro" id="IPR034505">
    <property type="entry name" value="Coproporphyrinogen-III_oxidase"/>
</dbReference>
<dbReference type="PANTHER" id="PTHR13932:SF5">
    <property type="entry name" value="RADICAL S-ADENOSYL METHIONINE DOMAIN-CONTAINING PROTEIN 1, MITOCHONDRIAL"/>
    <property type="match status" value="1"/>
</dbReference>
<dbReference type="GO" id="GO:0005737">
    <property type="term" value="C:cytoplasm"/>
    <property type="evidence" value="ECO:0007669"/>
    <property type="project" value="TreeGrafter"/>
</dbReference>
<evidence type="ECO:0000313" key="3">
    <source>
        <dbReference type="Proteomes" id="UP000095192"/>
    </source>
</evidence>
<dbReference type="Proteomes" id="UP000095192">
    <property type="component" value="Unassembled WGS sequence"/>
</dbReference>
<proteinExistence type="predicted"/>
<dbReference type="InParanoid" id="A0A1D3D0K5"/>
<reference evidence="2 3" key="1">
    <citation type="journal article" date="2016" name="BMC Genomics">
        <title>Comparative genomics reveals Cyclospora cayetanensis possesses coccidia-like metabolism and invasion components but unique surface antigens.</title>
        <authorList>
            <person name="Liu S."/>
            <person name="Wang L."/>
            <person name="Zheng H."/>
            <person name="Xu Z."/>
            <person name="Roellig D.M."/>
            <person name="Li N."/>
            <person name="Frace M.A."/>
            <person name="Tang K."/>
            <person name="Arrowood M.J."/>
            <person name="Moss D.M."/>
            <person name="Zhang L."/>
            <person name="Feng Y."/>
            <person name="Xiao L."/>
        </authorList>
    </citation>
    <scope>NUCLEOTIDE SEQUENCE [LARGE SCALE GENOMIC DNA]</scope>
    <source>
        <strain evidence="2 3">CHN_HEN01</strain>
    </source>
</reference>
<protein>
    <submittedName>
        <fullName evidence="2">Radical sam domain-containing protein</fullName>
    </submittedName>
</protein>
<dbReference type="GO" id="GO:0006779">
    <property type="term" value="P:porphyrin-containing compound biosynthetic process"/>
    <property type="evidence" value="ECO:0007669"/>
    <property type="project" value="TreeGrafter"/>
</dbReference>
<organism evidence="2 3">
    <name type="scientific">Cyclospora cayetanensis</name>
    <dbReference type="NCBI Taxonomy" id="88456"/>
    <lineage>
        <taxon>Eukaryota</taxon>
        <taxon>Sar</taxon>
        <taxon>Alveolata</taxon>
        <taxon>Apicomplexa</taxon>
        <taxon>Conoidasida</taxon>
        <taxon>Coccidia</taxon>
        <taxon>Eucoccidiorida</taxon>
        <taxon>Eimeriorina</taxon>
        <taxon>Eimeriidae</taxon>
        <taxon>Cyclospora</taxon>
    </lineage>
</organism>
<feature type="region of interest" description="Disordered" evidence="1">
    <location>
        <begin position="19"/>
        <end position="48"/>
    </location>
</feature>
<dbReference type="InterPro" id="IPR058240">
    <property type="entry name" value="rSAM_sf"/>
</dbReference>